<dbReference type="InterPro" id="IPR030855">
    <property type="entry name" value="Bifunct_BirA"/>
</dbReference>
<evidence type="ECO:0000256" key="3">
    <source>
        <dbReference type="ARBA" id="ARBA00022840"/>
    </source>
</evidence>
<feature type="domain" description="BPL/LPL catalytic" evidence="7">
    <location>
        <begin position="77"/>
        <end position="256"/>
    </location>
</feature>
<dbReference type="InterPro" id="IPR008988">
    <property type="entry name" value="Transcriptional_repressor_C"/>
</dbReference>
<proteinExistence type="inferred from homology"/>
<organism evidence="8 9">
    <name type="scientific">Cellvibrio polysaccharolyticus</name>
    <dbReference type="NCBI Taxonomy" id="2082724"/>
    <lineage>
        <taxon>Bacteria</taxon>
        <taxon>Pseudomonadati</taxon>
        <taxon>Pseudomonadota</taxon>
        <taxon>Gammaproteobacteria</taxon>
        <taxon>Cellvibrionales</taxon>
        <taxon>Cellvibrionaceae</taxon>
        <taxon>Cellvibrio</taxon>
    </lineage>
</organism>
<evidence type="ECO:0000256" key="5">
    <source>
        <dbReference type="ARBA" id="ARBA00047846"/>
    </source>
</evidence>
<dbReference type="Pfam" id="PF08279">
    <property type="entry name" value="HTH_11"/>
    <property type="match status" value="1"/>
</dbReference>
<evidence type="ECO:0000313" key="8">
    <source>
        <dbReference type="EMBL" id="MBE8718667.1"/>
    </source>
</evidence>
<dbReference type="InterPro" id="IPR045864">
    <property type="entry name" value="aa-tRNA-synth_II/BPL/LPL"/>
</dbReference>
<dbReference type="SUPFAM" id="SSF55681">
    <property type="entry name" value="Class II aaRS and biotin synthetases"/>
    <property type="match status" value="1"/>
</dbReference>
<feature type="binding site" evidence="6">
    <location>
        <begin position="113"/>
        <end position="115"/>
    </location>
    <ligand>
        <name>biotin</name>
        <dbReference type="ChEBI" id="CHEBI:57586"/>
    </ligand>
</feature>
<dbReference type="Proteomes" id="UP000652567">
    <property type="component" value="Unassembled WGS sequence"/>
</dbReference>
<dbReference type="InterPro" id="IPR036388">
    <property type="entry name" value="WH-like_DNA-bd_sf"/>
</dbReference>
<gene>
    <name evidence="6" type="primary">birA</name>
    <name evidence="8" type="ORF">C4F51_15920</name>
</gene>
<feature type="binding site" evidence="6">
    <location>
        <position position="109"/>
    </location>
    <ligand>
        <name>biotin</name>
        <dbReference type="ChEBI" id="CHEBI:57586"/>
    </ligand>
</feature>
<feature type="binding site" evidence="6">
    <location>
        <begin position="86"/>
        <end position="88"/>
    </location>
    <ligand>
        <name>biotin</name>
        <dbReference type="ChEBI" id="CHEBI:57586"/>
    </ligand>
</feature>
<dbReference type="SUPFAM" id="SSF46785">
    <property type="entry name" value="Winged helix' DNA-binding domain"/>
    <property type="match status" value="1"/>
</dbReference>
<dbReference type="Pfam" id="PF03099">
    <property type="entry name" value="BPL_LplA_LipB"/>
    <property type="match status" value="1"/>
</dbReference>
<dbReference type="InterPro" id="IPR004408">
    <property type="entry name" value="Biotin_CoA_COase_ligase"/>
</dbReference>
<protein>
    <recommendedName>
        <fullName evidence="6">Bifunctional ligase/repressor BirA</fullName>
    </recommendedName>
    <alternativeName>
        <fullName evidence="6">Biotin operon repressor</fullName>
    </alternativeName>
    <alternativeName>
        <fullName evidence="6">Biotin--[acetyl-CoA-carboxylase] ligase</fullName>
        <ecNumber evidence="6">6.3.4.15</ecNumber>
    </alternativeName>
    <alternativeName>
        <fullName evidence="6">Biotin--protein ligase</fullName>
    </alternativeName>
    <alternativeName>
        <fullName evidence="6">Biotin-[acetyl-CoA carboxylase] synthetase</fullName>
    </alternativeName>
</protein>
<dbReference type="GO" id="GO:0006355">
    <property type="term" value="P:regulation of DNA-templated transcription"/>
    <property type="evidence" value="ECO:0007669"/>
    <property type="project" value="UniProtKB-UniRule"/>
</dbReference>
<evidence type="ECO:0000256" key="2">
    <source>
        <dbReference type="ARBA" id="ARBA00022741"/>
    </source>
</evidence>
<dbReference type="PANTHER" id="PTHR12835:SF5">
    <property type="entry name" value="BIOTIN--PROTEIN LIGASE"/>
    <property type="match status" value="1"/>
</dbReference>
<dbReference type="NCBIfam" id="TIGR00121">
    <property type="entry name" value="birA_ligase"/>
    <property type="match status" value="1"/>
</dbReference>
<dbReference type="InterPro" id="IPR003142">
    <property type="entry name" value="BPL_C"/>
</dbReference>
<dbReference type="EC" id="6.3.4.15" evidence="6"/>
<dbReference type="NCBIfam" id="NF008847">
    <property type="entry name" value="PRK11886.1-2"/>
    <property type="match status" value="1"/>
</dbReference>
<dbReference type="Gene3D" id="1.10.10.10">
    <property type="entry name" value="Winged helix-like DNA-binding domain superfamily/Winged helix DNA-binding domain"/>
    <property type="match status" value="1"/>
</dbReference>
<dbReference type="PROSITE" id="PS51733">
    <property type="entry name" value="BPL_LPL_CATALYTIC"/>
    <property type="match status" value="1"/>
</dbReference>
<keyword evidence="6" id="KW-0238">DNA-binding</keyword>
<dbReference type="GO" id="GO:0005737">
    <property type="term" value="C:cytoplasm"/>
    <property type="evidence" value="ECO:0007669"/>
    <property type="project" value="TreeGrafter"/>
</dbReference>
<keyword evidence="2 6" id="KW-0547">Nucleotide-binding</keyword>
<dbReference type="CDD" id="cd00090">
    <property type="entry name" value="HTH_ARSR"/>
    <property type="match status" value="1"/>
</dbReference>
<keyword evidence="3 6" id="KW-0067">ATP-binding</keyword>
<comment type="similarity">
    <text evidence="6">Belongs to the biotin--protein ligase family.</text>
</comment>
<keyword evidence="6" id="KW-0804">Transcription</keyword>
<dbReference type="PANTHER" id="PTHR12835">
    <property type="entry name" value="BIOTIN PROTEIN LIGASE"/>
    <property type="match status" value="1"/>
</dbReference>
<dbReference type="InterPro" id="IPR036390">
    <property type="entry name" value="WH_DNA-bd_sf"/>
</dbReference>
<keyword evidence="9" id="KW-1185">Reference proteome</keyword>
<dbReference type="Gene3D" id="2.30.30.100">
    <property type="match status" value="1"/>
</dbReference>
<evidence type="ECO:0000256" key="4">
    <source>
        <dbReference type="ARBA" id="ARBA00023267"/>
    </source>
</evidence>
<dbReference type="InterPro" id="IPR004143">
    <property type="entry name" value="BPL_LPL_catalytic"/>
</dbReference>
<feature type="binding site" evidence="6">
    <location>
        <position position="180"/>
    </location>
    <ligand>
        <name>biotin</name>
        <dbReference type="ChEBI" id="CHEBI:57586"/>
    </ligand>
</feature>
<comment type="function">
    <text evidence="6">Acts both as a biotin--[acetyl-CoA-carboxylase] ligase and a biotin-operon repressor. In the presence of ATP, BirA activates biotin to form the BirA-biotinyl-5'-adenylate (BirA-bio-5'-AMP or holoBirA) complex. HoloBirA can either transfer the biotinyl moiety to the biotin carboxyl carrier protein (BCCP) subunit of acetyl-CoA carboxylase, or bind to the biotin operator site and inhibit transcription of the operon.</text>
</comment>
<accession>A0A928V8I3</accession>
<dbReference type="SUPFAM" id="SSF50037">
    <property type="entry name" value="C-terminal domain of transcriptional repressors"/>
    <property type="match status" value="1"/>
</dbReference>
<feature type="DNA-binding region" description="H-T-H motif" evidence="6">
    <location>
        <begin position="13"/>
        <end position="32"/>
    </location>
</feature>
<dbReference type="Gene3D" id="3.30.930.10">
    <property type="entry name" value="Bira Bifunctional Protein, Domain 2"/>
    <property type="match status" value="1"/>
</dbReference>
<dbReference type="Pfam" id="PF02237">
    <property type="entry name" value="BPL_C"/>
    <property type="match status" value="1"/>
</dbReference>
<evidence type="ECO:0000259" key="7">
    <source>
        <dbReference type="PROSITE" id="PS51733"/>
    </source>
</evidence>
<evidence type="ECO:0000256" key="1">
    <source>
        <dbReference type="ARBA" id="ARBA00022598"/>
    </source>
</evidence>
<dbReference type="GO" id="GO:0003677">
    <property type="term" value="F:DNA binding"/>
    <property type="evidence" value="ECO:0007669"/>
    <property type="project" value="UniProtKB-UniRule"/>
</dbReference>
<dbReference type="AlphaFoldDB" id="A0A928V8I3"/>
<comment type="caution">
    <text evidence="8">The sequence shown here is derived from an EMBL/GenBank/DDBJ whole genome shotgun (WGS) entry which is preliminary data.</text>
</comment>
<keyword evidence="6" id="KW-0678">Repressor</keyword>
<dbReference type="CDD" id="cd16442">
    <property type="entry name" value="BPL"/>
    <property type="match status" value="1"/>
</dbReference>
<reference evidence="8" key="1">
    <citation type="submission" date="2018-07" db="EMBL/GenBank/DDBJ databases">
        <title>Genome assembly of strain Ka43.</title>
        <authorList>
            <person name="Kukolya J."/>
            <person name="Nagy I."/>
            <person name="Horvath B."/>
            <person name="Toth A."/>
        </authorList>
    </citation>
    <scope>NUCLEOTIDE SEQUENCE</scope>
    <source>
        <strain evidence="8">KB43</strain>
    </source>
</reference>
<keyword evidence="1 6" id="KW-0436">Ligase</keyword>
<dbReference type="GO" id="GO:0005524">
    <property type="term" value="F:ATP binding"/>
    <property type="evidence" value="ECO:0007669"/>
    <property type="project" value="UniProtKB-UniRule"/>
</dbReference>
<dbReference type="InterPro" id="IPR011991">
    <property type="entry name" value="ArsR-like_HTH"/>
</dbReference>
<dbReference type="GO" id="GO:0004077">
    <property type="term" value="F:biotin--[biotin carboxyl-carrier protein] ligase activity"/>
    <property type="evidence" value="ECO:0007669"/>
    <property type="project" value="UniProtKB-UniRule"/>
</dbReference>
<name>A0A928V8I3_9GAMM</name>
<dbReference type="EMBL" id="PRDL01000001">
    <property type="protein sequence ID" value="MBE8718667.1"/>
    <property type="molecule type" value="Genomic_DNA"/>
</dbReference>
<sequence>MLTTLADGELHSGQEIANKLGVSRTAVWKHLQKLEAAGIALETVKGKGYRIVGGLELLDAATIQHHLPAHSRALLTRLEVLASASSTNDQVLSQARQAGSGYVCLAEQQTAGRGRRGRQWISPFGKNIYLSAGWEYEGGAAVLEGLSLAVGVAIVKAFSAAGIPGVQLKWPNDVLWQGKKLAGVLLEMSGDASGRCYVVVGIGINVEMSEHDAKDISQQWVDLHSIARENSKNNPGRNLLAALLIEQLFSVLESYAGKRFVAYKNDWQALNAFSNQPVILTTSNETFSGKMSGVTDAGALVLDCDGQEKVFYGGEVSLRGVSGDT</sequence>
<keyword evidence="6" id="KW-0805">Transcription regulation</keyword>
<dbReference type="HAMAP" id="MF_00978">
    <property type="entry name" value="Bifunct_BirA"/>
    <property type="match status" value="1"/>
</dbReference>
<evidence type="ECO:0000256" key="6">
    <source>
        <dbReference type="HAMAP-Rule" id="MF_00978"/>
    </source>
</evidence>
<evidence type="ECO:0000313" key="9">
    <source>
        <dbReference type="Proteomes" id="UP000652567"/>
    </source>
</evidence>
<keyword evidence="4 6" id="KW-0092">Biotin</keyword>
<comment type="catalytic activity">
    <reaction evidence="5 6">
        <text>biotin + L-lysyl-[protein] + ATP = N(6)-biotinyl-L-lysyl-[protein] + AMP + diphosphate + H(+)</text>
        <dbReference type="Rhea" id="RHEA:11756"/>
        <dbReference type="Rhea" id="RHEA-COMP:9752"/>
        <dbReference type="Rhea" id="RHEA-COMP:10505"/>
        <dbReference type="ChEBI" id="CHEBI:15378"/>
        <dbReference type="ChEBI" id="CHEBI:29969"/>
        <dbReference type="ChEBI" id="CHEBI:30616"/>
        <dbReference type="ChEBI" id="CHEBI:33019"/>
        <dbReference type="ChEBI" id="CHEBI:57586"/>
        <dbReference type="ChEBI" id="CHEBI:83144"/>
        <dbReference type="ChEBI" id="CHEBI:456215"/>
        <dbReference type="EC" id="6.3.4.15"/>
    </reaction>
</comment>
<dbReference type="InterPro" id="IPR013196">
    <property type="entry name" value="HTH_11"/>
</dbReference>